<dbReference type="NCBIfam" id="TIGR02532">
    <property type="entry name" value="IV_pilin_GFxxxE"/>
    <property type="match status" value="1"/>
</dbReference>
<evidence type="ECO:0000256" key="2">
    <source>
        <dbReference type="SAM" id="Phobius"/>
    </source>
</evidence>
<keyword evidence="2" id="KW-1133">Transmembrane helix</keyword>
<dbReference type="SUPFAM" id="SSF54523">
    <property type="entry name" value="Pili subunits"/>
    <property type="match status" value="1"/>
</dbReference>
<dbReference type="AlphaFoldDB" id="A0A1H1EUX4"/>
<dbReference type="Proteomes" id="UP000199365">
    <property type="component" value="Unassembled WGS sequence"/>
</dbReference>
<dbReference type="Pfam" id="PF16732">
    <property type="entry name" value="ComP_DUS"/>
    <property type="match status" value="1"/>
</dbReference>
<evidence type="ECO:0000313" key="3">
    <source>
        <dbReference type="EMBL" id="SDQ92480.1"/>
    </source>
</evidence>
<reference evidence="4" key="1">
    <citation type="submission" date="2016-10" db="EMBL/GenBank/DDBJ databases">
        <authorList>
            <person name="Varghese N."/>
            <person name="Submissions S."/>
        </authorList>
    </citation>
    <scope>NUCLEOTIDE SEQUENCE [LARGE SCALE GENOMIC DNA]</scope>
    <source>
        <strain evidence="4">DUS833</strain>
    </source>
</reference>
<keyword evidence="2" id="KW-0472">Membrane</keyword>
<feature type="compositionally biased region" description="Polar residues" evidence="1">
    <location>
        <begin position="137"/>
        <end position="167"/>
    </location>
</feature>
<dbReference type="GO" id="GO:0043683">
    <property type="term" value="P:type IV pilus assembly"/>
    <property type="evidence" value="ECO:0007669"/>
    <property type="project" value="InterPro"/>
</dbReference>
<organism evidence="3 4">
    <name type="scientific">Paraburkholderia tuberum</name>
    <dbReference type="NCBI Taxonomy" id="157910"/>
    <lineage>
        <taxon>Bacteria</taxon>
        <taxon>Pseudomonadati</taxon>
        <taxon>Pseudomonadota</taxon>
        <taxon>Betaproteobacteria</taxon>
        <taxon>Burkholderiales</taxon>
        <taxon>Burkholderiaceae</taxon>
        <taxon>Paraburkholderia</taxon>
    </lineage>
</organism>
<keyword evidence="4" id="KW-1185">Reference proteome</keyword>
<keyword evidence="2" id="KW-0812">Transmembrane</keyword>
<feature type="region of interest" description="Disordered" evidence="1">
    <location>
        <begin position="1"/>
        <end position="21"/>
    </location>
</feature>
<gene>
    <name evidence="3" type="ORF">SAMN05445850_2148</name>
</gene>
<accession>A0A1H1EUX4</accession>
<dbReference type="InterPro" id="IPR012902">
    <property type="entry name" value="N_methyl_site"/>
</dbReference>
<evidence type="ECO:0000313" key="4">
    <source>
        <dbReference type="Proteomes" id="UP000199365"/>
    </source>
</evidence>
<feature type="region of interest" description="Disordered" evidence="1">
    <location>
        <begin position="127"/>
        <end position="167"/>
    </location>
</feature>
<dbReference type="InterPro" id="IPR031982">
    <property type="entry name" value="PilE-like"/>
</dbReference>
<sequence>MARSNVIGGALQQDHSEERTDWTRMKRPNTSAFTLLELVIALAIAATLAAFAIPSYRSHIARTHRIDAASALYRAAQFVEAAASDGVPALPPGIDQAPQFGAPVYRVRVLPADDTNGGYSIEAAPAEAGPMRDDSCGTFTLDATGQRGNRNDASGATPTSSECWNTS</sequence>
<dbReference type="InterPro" id="IPR045584">
    <property type="entry name" value="Pilin-like"/>
</dbReference>
<protein>
    <submittedName>
        <fullName evidence="3">Type IV pilus assembly protein PilE</fullName>
    </submittedName>
</protein>
<dbReference type="STRING" id="157910.SAMN05445850_2148"/>
<name>A0A1H1EUX4_9BURK</name>
<dbReference type="Gene3D" id="3.30.700.10">
    <property type="entry name" value="Glycoprotein, Type 4 Pilin"/>
    <property type="match status" value="1"/>
</dbReference>
<evidence type="ECO:0000256" key="1">
    <source>
        <dbReference type="SAM" id="MobiDB-lite"/>
    </source>
</evidence>
<dbReference type="EMBL" id="FNKX01000001">
    <property type="protein sequence ID" value="SDQ92480.1"/>
    <property type="molecule type" value="Genomic_DNA"/>
</dbReference>
<proteinExistence type="predicted"/>
<dbReference type="Pfam" id="PF07963">
    <property type="entry name" value="N_methyl"/>
    <property type="match status" value="1"/>
</dbReference>
<feature type="transmembrane region" description="Helical" evidence="2">
    <location>
        <begin position="32"/>
        <end position="53"/>
    </location>
</feature>